<dbReference type="RefSeq" id="WP_338201035.1">
    <property type="nucleotide sequence ID" value="NZ_JAEKNR010000100.1"/>
</dbReference>
<dbReference type="PANTHER" id="PTHR48111:SF1">
    <property type="entry name" value="TWO-COMPONENT RESPONSE REGULATOR ORR33"/>
    <property type="match status" value="1"/>
</dbReference>
<name>A0A934K7R1_9BACT</name>
<dbReference type="Gene3D" id="3.40.50.2300">
    <property type="match status" value="1"/>
</dbReference>
<dbReference type="Gene3D" id="6.10.250.690">
    <property type="match status" value="1"/>
</dbReference>
<sequence length="228" mass="24980">MLVVEDDPAVRTLVGEVCRLEGYEVVEAGTGGQGLKIASSGEPDLVLLDWVLPDLSGIEVCRELRRRGAVCPIVMLTGRSATVDVVVGLEVGADDYITKPFDARELTARLRAHVRRARMDPEPTRPGLVRVGEVEIDAEGRRVRVGRTEVKLTLTEFNLLTLLAANPGRVLTRSQLLEKVWGYLADVDHHSVDPHVQRLRRKLQAPGDTGLALDAVPGMGYRLSVRHG</sequence>
<dbReference type="EMBL" id="JAEKNR010000100">
    <property type="protein sequence ID" value="MBJ7598213.1"/>
    <property type="molecule type" value="Genomic_DNA"/>
</dbReference>
<dbReference type="Pfam" id="PF00072">
    <property type="entry name" value="Response_reg"/>
    <property type="match status" value="1"/>
</dbReference>
<evidence type="ECO:0000259" key="9">
    <source>
        <dbReference type="PROSITE" id="PS51755"/>
    </source>
</evidence>
<evidence type="ECO:0000256" key="4">
    <source>
        <dbReference type="ARBA" id="ARBA00023125"/>
    </source>
</evidence>
<comment type="caution">
    <text evidence="10">The sequence shown here is derived from an EMBL/GenBank/DDBJ whole genome shotgun (WGS) entry which is preliminary data.</text>
</comment>
<dbReference type="AlphaFoldDB" id="A0A934K7R1"/>
<dbReference type="PROSITE" id="PS50110">
    <property type="entry name" value="RESPONSE_REGULATORY"/>
    <property type="match status" value="1"/>
</dbReference>
<dbReference type="CDD" id="cd17574">
    <property type="entry name" value="REC_OmpR"/>
    <property type="match status" value="1"/>
</dbReference>
<reference evidence="10" key="1">
    <citation type="submission" date="2020-10" db="EMBL/GenBank/DDBJ databases">
        <title>Ca. Dormibacterota MAGs.</title>
        <authorList>
            <person name="Montgomery K."/>
        </authorList>
    </citation>
    <scope>NUCLEOTIDE SEQUENCE [LARGE SCALE GENOMIC DNA]</scope>
    <source>
        <strain evidence="10">SC8812_S17_10</strain>
    </source>
</reference>
<dbReference type="InterPro" id="IPR011006">
    <property type="entry name" value="CheY-like_superfamily"/>
</dbReference>
<dbReference type="SMART" id="SM00448">
    <property type="entry name" value="REC"/>
    <property type="match status" value="1"/>
</dbReference>
<dbReference type="FunFam" id="3.40.50.2300:FF:000001">
    <property type="entry name" value="DNA-binding response regulator PhoB"/>
    <property type="match status" value="1"/>
</dbReference>
<keyword evidence="3" id="KW-0805">Transcription regulation</keyword>
<feature type="domain" description="OmpR/PhoB-type" evidence="9">
    <location>
        <begin position="126"/>
        <end position="225"/>
    </location>
</feature>
<organism evidence="10 11">
    <name type="scientific">Candidatus Nephthysia bennettiae</name>
    <dbReference type="NCBI Taxonomy" id="3127016"/>
    <lineage>
        <taxon>Bacteria</taxon>
        <taxon>Bacillati</taxon>
        <taxon>Candidatus Dormiibacterota</taxon>
        <taxon>Candidatus Dormibacteria</taxon>
        <taxon>Candidatus Dormibacterales</taxon>
        <taxon>Candidatus Dormibacteraceae</taxon>
        <taxon>Candidatus Nephthysia</taxon>
    </lineage>
</organism>
<dbReference type="GO" id="GO:0000160">
    <property type="term" value="P:phosphorelay signal transduction system"/>
    <property type="evidence" value="ECO:0007669"/>
    <property type="project" value="UniProtKB-KW"/>
</dbReference>
<dbReference type="InterPro" id="IPR039420">
    <property type="entry name" value="WalR-like"/>
</dbReference>
<dbReference type="InterPro" id="IPR001867">
    <property type="entry name" value="OmpR/PhoB-type_DNA-bd"/>
</dbReference>
<proteinExistence type="predicted"/>
<evidence type="ECO:0000256" key="1">
    <source>
        <dbReference type="ARBA" id="ARBA00022553"/>
    </source>
</evidence>
<evidence type="ECO:0000313" key="10">
    <source>
        <dbReference type="EMBL" id="MBJ7598213.1"/>
    </source>
</evidence>
<evidence type="ECO:0000313" key="11">
    <source>
        <dbReference type="Proteomes" id="UP000612893"/>
    </source>
</evidence>
<dbReference type="SUPFAM" id="SSF46894">
    <property type="entry name" value="C-terminal effector domain of the bipartite response regulators"/>
    <property type="match status" value="1"/>
</dbReference>
<keyword evidence="2" id="KW-0902">Two-component regulatory system</keyword>
<keyword evidence="4 7" id="KW-0238">DNA-binding</keyword>
<evidence type="ECO:0000256" key="2">
    <source>
        <dbReference type="ARBA" id="ARBA00023012"/>
    </source>
</evidence>
<feature type="domain" description="Response regulatory" evidence="8">
    <location>
        <begin position="1"/>
        <end position="114"/>
    </location>
</feature>
<feature type="DNA-binding region" description="OmpR/PhoB-type" evidence="7">
    <location>
        <begin position="126"/>
        <end position="225"/>
    </location>
</feature>
<dbReference type="SMART" id="SM00862">
    <property type="entry name" value="Trans_reg_C"/>
    <property type="match status" value="1"/>
</dbReference>
<evidence type="ECO:0000256" key="3">
    <source>
        <dbReference type="ARBA" id="ARBA00023015"/>
    </source>
</evidence>
<evidence type="ECO:0000256" key="6">
    <source>
        <dbReference type="PROSITE-ProRule" id="PRU00169"/>
    </source>
</evidence>
<dbReference type="PROSITE" id="PS51755">
    <property type="entry name" value="OMPR_PHOB"/>
    <property type="match status" value="1"/>
</dbReference>
<dbReference type="GO" id="GO:0003677">
    <property type="term" value="F:DNA binding"/>
    <property type="evidence" value="ECO:0007669"/>
    <property type="project" value="UniProtKB-UniRule"/>
</dbReference>
<dbReference type="Pfam" id="PF00486">
    <property type="entry name" value="Trans_reg_C"/>
    <property type="match status" value="1"/>
</dbReference>
<feature type="modified residue" description="4-aspartylphosphate" evidence="6">
    <location>
        <position position="49"/>
    </location>
</feature>
<keyword evidence="5" id="KW-0804">Transcription</keyword>
<keyword evidence="1 6" id="KW-0597">Phosphoprotein</keyword>
<dbReference type="SUPFAM" id="SSF52172">
    <property type="entry name" value="CheY-like"/>
    <property type="match status" value="1"/>
</dbReference>
<gene>
    <name evidence="10" type="ORF">JF922_09025</name>
</gene>
<dbReference type="Proteomes" id="UP000612893">
    <property type="component" value="Unassembled WGS sequence"/>
</dbReference>
<protein>
    <submittedName>
        <fullName evidence="10">Response regulator transcription factor</fullName>
    </submittedName>
</protein>
<evidence type="ECO:0000259" key="8">
    <source>
        <dbReference type="PROSITE" id="PS50110"/>
    </source>
</evidence>
<dbReference type="PANTHER" id="PTHR48111">
    <property type="entry name" value="REGULATOR OF RPOS"/>
    <property type="match status" value="1"/>
</dbReference>
<evidence type="ECO:0000256" key="7">
    <source>
        <dbReference type="PROSITE-ProRule" id="PRU01091"/>
    </source>
</evidence>
<dbReference type="Gene3D" id="1.10.10.10">
    <property type="entry name" value="Winged helix-like DNA-binding domain superfamily/Winged helix DNA-binding domain"/>
    <property type="match status" value="1"/>
</dbReference>
<dbReference type="CDD" id="cd00383">
    <property type="entry name" value="trans_reg_C"/>
    <property type="match status" value="1"/>
</dbReference>
<accession>A0A934K7R1</accession>
<keyword evidence="11" id="KW-1185">Reference proteome</keyword>
<dbReference type="InterPro" id="IPR001789">
    <property type="entry name" value="Sig_transdc_resp-reg_receiver"/>
</dbReference>
<dbReference type="InterPro" id="IPR036388">
    <property type="entry name" value="WH-like_DNA-bd_sf"/>
</dbReference>
<dbReference type="InterPro" id="IPR016032">
    <property type="entry name" value="Sig_transdc_resp-reg_C-effctor"/>
</dbReference>
<evidence type="ECO:0000256" key="5">
    <source>
        <dbReference type="ARBA" id="ARBA00023163"/>
    </source>
</evidence>